<feature type="transmembrane region" description="Helical" evidence="8">
    <location>
        <begin position="360"/>
        <end position="379"/>
    </location>
</feature>
<dbReference type="OrthoDB" id="9798415at2"/>
<evidence type="ECO:0000256" key="5">
    <source>
        <dbReference type="ARBA" id="ARBA00022692"/>
    </source>
</evidence>
<gene>
    <name evidence="9" type="ORF">AKJ08_0511</name>
</gene>
<keyword evidence="6 8" id="KW-1133">Transmembrane helix</keyword>
<dbReference type="Pfam" id="PF00873">
    <property type="entry name" value="ACR_tran"/>
    <property type="match status" value="1"/>
</dbReference>
<dbReference type="STRING" id="1391653.AKJ08_0511"/>
<dbReference type="GO" id="GO:0042910">
    <property type="term" value="F:xenobiotic transmembrane transporter activity"/>
    <property type="evidence" value="ECO:0007669"/>
    <property type="project" value="TreeGrafter"/>
</dbReference>
<evidence type="ECO:0000313" key="10">
    <source>
        <dbReference type="Proteomes" id="UP000055590"/>
    </source>
</evidence>
<dbReference type="PANTHER" id="PTHR32063:SF17">
    <property type="entry name" value="CATION EFFLUX SYSTEM PROTEIN"/>
    <property type="match status" value="1"/>
</dbReference>
<protein>
    <submittedName>
        <fullName evidence="9">Cobalt-zinc-cadmium resistance protein CzcA</fullName>
    </submittedName>
</protein>
<dbReference type="RefSeq" id="WP_082342586.1">
    <property type="nucleotide sequence ID" value="NZ_CP012332.1"/>
</dbReference>
<dbReference type="Gene3D" id="3.30.70.1430">
    <property type="entry name" value="Multidrug efflux transporter AcrB pore domain"/>
    <property type="match status" value="2"/>
</dbReference>
<dbReference type="Gene3D" id="3.30.2090.10">
    <property type="entry name" value="Multidrug efflux transporter AcrB TolC docking domain, DN and DC subdomains"/>
    <property type="match status" value="2"/>
</dbReference>
<dbReference type="InterPro" id="IPR004763">
    <property type="entry name" value="CusA-like"/>
</dbReference>
<dbReference type="GO" id="GO:0005886">
    <property type="term" value="C:plasma membrane"/>
    <property type="evidence" value="ECO:0007669"/>
    <property type="project" value="UniProtKB-SubCell"/>
</dbReference>
<dbReference type="KEGG" id="vin:AKJ08_0511"/>
<feature type="transmembrane region" description="Helical" evidence="8">
    <location>
        <begin position="916"/>
        <end position="938"/>
    </location>
</feature>
<accession>A0A0K1PAI3</accession>
<evidence type="ECO:0000256" key="2">
    <source>
        <dbReference type="ARBA" id="ARBA00010942"/>
    </source>
</evidence>
<evidence type="ECO:0000313" key="9">
    <source>
        <dbReference type="EMBL" id="AKU90124.1"/>
    </source>
</evidence>
<reference evidence="9 10" key="1">
    <citation type="submission" date="2015-08" db="EMBL/GenBank/DDBJ databases">
        <authorList>
            <person name="Babu N.S."/>
            <person name="Beckwith C.J."/>
            <person name="Beseler K.G."/>
            <person name="Brison A."/>
            <person name="Carone J.V."/>
            <person name="Caskin T.P."/>
            <person name="Diamond M."/>
            <person name="Durham M.E."/>
            <person name="Foxe J.M."/>
            <person name="Go M."/>
            <person name="Henderson B.A."/>
            <person name="Jones I.B."/>
            <person name="McGettigan J.A."/>
            <person name="Micheletti S.J."/>
            <person name="Nasrallah M.E."/>
            <person name="Ortiz D."/>
            <person name="Piller C.R."/>
            <person name="Privatt S.R."/>
            <person name="Schneider S.L."/>
            <person name="Sharp S."/>
            <person name="Smith T.C."/>
            <person name="Stanton J.D."/>
            <person name="Ullery H.E."/>
            <person name="Wilson R.J."/>
            <person name="Serrano M.G."/>
            <person name="Buck G."/>
            <person name="Lee V."/>
            <person name="Wang Y."/>
            <person name="Carvalho R."/>
            <person name="Voegtly L."/>
            <person name="Shi R."/>
            <person name="Duckworth R."/>
            <person name="Johnson A."/>
            <person name="Loviza R."/>
            <person name="Walstead R."/>
            <person name="Shah Z."/>
            <person name="Kiflezghi M."/>
            <person name="Wade K."/>
            <person name="Ball S.L."/>
            <person name="Bradley K.W."/>
            <person name="Asai D.J."/>
            <person name="Bowman C.A."/>
            <person name="Russell D.A."/>
            <person name="Pope W.H."/>
            <person name="Jacobs-Sera D."/>
            <person name="Hendrix R.W."/>
            <person name="Hatfull G.F."/>
        </authorList>
    </citation>
    <scope>NUCLEOTIDE SEQUENCE [LARGE SCALE GENOMIC DNA]</scope>
    <source>
        <strain evidence="9 10">DSM 27710</strain>
    </source>
</reference>
<evidence type="ECO:0000256" key="6">
    <source>
        <dbReference type="ARBA" id="ARBA00022989"/>
    </source>
</evidence>
<keyword evidence="7 8" id="KW-0472">Membrane</keyword>
<dbReference type="SUPFAM" id="SSF82866">
    <property type="entry name" value="Multidrug efflux transporter AcrB transmembrane domain"/>
    <property type="match status" value="2"/>
</dbReference>
<feature type="transmembrane region" description="Helical" evidence="8">
    <location>
        <begin position="334"/>
        <end position="353"/>
    </location>
</feature>
<dbReference type="SUPFAM" id="SSF82714">
    <property type="entry name" value="Multidrug efflux transporter AcrB TolC docking domain, DN and DC subdomains"/>
    <property type="match status" value="2"/>
</dbReference>
<evidence type="ECO:0000256" key="8">
    <source>
        <dbReference type="SAM" id="Phobius"/>
    </source>
</evidence>
<dbReference type="InterPro" id="IPR027463">
    <property type="entry name" value="AcrB_DN_DC_subdom"/>
</dbReference>
<dbReference type="Gene3D" id="3.30.70.1320">
    <property type="entry name" value="Multidrug efflux transporter AcrB pore domain like"/>
    <property type="match status" value="1"/>
</dbReference>
<feature type="transmembrane region" description="Helical" evidence="8">
    <location>
        <begin position="991"/>
        <end position="1017"/>
    </location>
</feature>
<comment type="similarity">
    <text evidence="2">Belongs to the resistance-nodulation-cell division (RND) (TC 2.A.6) family.</text>
</comment>
<sequence length="1036" mass="113069">MLSRLLRSALEHRLAVLALSVLLLCVGAWSFHALTVEAFPDPTDTQVQVISLFPGQPTEEVERRVTLPLERVLNGMEGLYRQRSISMFGLSFITLTFDDTVDAYFARQRTLERMAEAELPEGVQPSLAPLATPIGEVYRYTLEGPGADPMLLRTLQEWTVTPELMRVQGVADVVSYGGLVKEIHVQPDPARMAALKVPLSAIFEALEKASTNATGGFVERGAEMFVIRSLGIFRDLSDIRLVRVANHDGTPVLIQDVATVEVGYAPRQGIITRDDNEDAVMGIVLMRRGENPSVVLDSLRERIAELNDRILPNGVHLNPFYDRTDLVNTTLKTVFHNVGEGAFLVVLVFFVFLLSIRGSLIVAAVIPLSLAGSFLYLHARGMSANLLSLGAVDFGIVVDGAVIMVEHLFFRMAGYQGPRDERAIAGRIHDWAMEVARPTLFSMLIIIAAYLPIFSLERVEGRMFAPMANMVVSALVGSLLMSFTIVPVLSYFALRRNVTHRESPALRWARRIYEPALDASMSRPGVVAVVAAGALISALTLASRLGTEFMPELNEGALWVAVALPTNTSITEGRKITPKIKEILRRTPEVSGVMSQLGRPEDGTDDKLFSNLEMFVKLAPKDEWRRGFKTLDGLSLEMARNLQEIPGIEVNFSQPIRDNVAENIAGQKGEIAIKIYGEDMALLQKAAEDVKNAIAEVPGAAELGIVKVGEVPQLSVAIDRMALARYDLDLADVQQHLETAMGGHVASELWEGEKRFDVTVRLPLSTREDAEAIRRVMIPLPSGELLPLSAVADVKMATGRAAITRENGRRYAGVRANVRDRDLGSFVEEARATVDRAVELPPGYWIRWGGEFENQQRAMARLRVVIPLALLLTFCLLFSAFRSLWDSLMILAHIPIALVGGVVALAIVGLPLSVSGAIGFIALLGQATTDSVLVLSAIRARRQAGEPLLEAARGGARDRLRAVLMTTLLACLGLLPAALSRAIGSEVQRPIAVVVVGGTLTAALLSLLVLPTTYAVVTGWWERRRSIEAETTEVAA</sequence>
<dbReference type="Proteomes" id="UP000055590">
    <property type="component" value="Chromosome"/>
</dbReference>
<feature type="transmembrane region" description="Helical" evidence="8">
    <location>
        <begin position="959"/>
        <end position="979"/>
    </location>
</feature>
<evidence type="ECO:0000256" key="7">
    <source>
        <dbReference type="ARBA" id="ARBA00023136"/>
    </source>
</evidence>
<keyword evidence="5 8" id="KW-0812">Transmembrane</keyword>
<keyword evidence="10" id="KW-1185">Reference proteome</keyword>
<dbReference type="Gene3D" id="1.20.1640.10">
    <property type="entry name" value="Multidrug efflux transporter AcrB transmembrane domain"/>
    <property type="match status" value="2"/>
</dbReference>
<comment type="subcellular location">
    <subcellularLocation>
        <location evidence="1">Cell membrane</location>
        <topology evidence="1">Multi-pass membrane protein</topology>
    </subcellularLocation>
</comment>
<feature type="transmembrane region" description="Helical" evidence="8">
    <location>
        <begin position="471"/>
        <end position="494"/>
    </location>
</feature>
<dbReference type="PATRIC" id="fig|1391653.3.peg.530"/>
<keyword evidence="4" id="KW-1003">Cell membrane</keyword>
<feature type="transmembrane region" description="Helical" evidence="8">
    <location>
        <begin position="431"/>
        <end position="451"/>
    </location>
</feature>
<feature type="transmembrane region" description="Helical" evidence="8">
    <location>
        <begin position="888"/>
        <end position="910"/>
    </location>
</feature>
<evidence type="ECO:0000256" key="3">
    <source>
        <dbReference type="ARBA" id="ARBA00022448"/>
    </source>
</evidence>
<dbReference type="GO" id="GO:0008324">
    <property type="term" value="F:monoatomic cation transmembrane transporter activity"/>
    <property type="evidence" value="ECO:0007669"/>
    <property type="project" value="InterPro"/>
</dbReference>
<evidence type="ECO:0000256" key="1">
    <source>
        <dbReference type="ARBA" id="ARBA00004651"/>
    </source>
</evidence>
<evidence type="ECO:0000256" key="4">
    <source>
        <dbReference type="ARBA" id="ARBA00022475"/>
    </source>
</evidence>
<dbReference type="Gene3D" id="3.30.70.1440">
    <property type="entry name" value="Multidrug efflux transporter AcrB pore domain"/>
    <property type="match status" value="1"/>
</dbReference>
<proteinExistence type="inferred from homology"/>
<dbReference type="PRINTS" id="PR00702">
    <property type="entry name" value="ACRIFLAVINRP"/>
</dbReference>
<dbReference type="SUPFAM" id="SSF82693">
    <property type="entry name" value="Multidrug efflux transporter AcrB pore domain, PN1, PN2, PC1 and PC2 subdomains"/>
    <property type="match status" value="3"/>
</dbReference>
<feature type="transmembrane region" description="Helical" evidence="8">
    <location>
        <begin position="864"/>
        <end position="881"/>
    </location>
</feature>
<dbReference type="NCBIfam" id="TIGR00914">
    <property type="entry name" value="2A0601"/>
    <property type="match status" value="1"/>
</dbReference>
<dbReference type="AlphaFoldDB" id="A0A0K1PAI3"/>
<keyword evidence="3" id="KW-0813">Transport</keyword>
<dbReference type="EMBL" id="CP012332">
    <property type="protein sequence ID" value="AKU90124.1"/>
    <property type="molecule type" value="Genomic_DNA"/>
</dbReference>
<name>A0A0K1PAI3_9BACT</name>
<organism evidence="9 10">
    <name type="scientific">Vulgatibacter incomptus</name>
    <dbReference type="NCBI Taxonomy" id="1391653"/>
    <lineage>
        <taxon>Bacteria</taxon>
        <taxon>Pseudomonadati</taxon>
        <taxon>Myxococcota</taxon>
        <taxon>Myxococcia</taxon>
        <taxon>Myxococcales</taxon>
        <taxon>Cystobacterineae</taxon>
        <taxon>Vulgatibacteraceae</taxon>
        <taxon>Vulgatibacter</taxon>
    </lineage>
</organism>
<dbReference type="PANTHER" id="PTHR32063">
    <property type="match status" value="1"/>
</dbReference>
<feature type="transmembrane region" description="Helical" evidence="8">
    <location>
        <begin position="391"/>
        <end position="410"/>
    </location>
</feature>
<dbReference type="InterPro" id="IPR001036">
    <property type="entry name" value="Acrflvin-R"/>
</dbReference>